<dbReference type="PANTHER" id="PTHR11550">
    <property type="entry name" value="CTP SYNTHASE"/>
    <property type="match status" value="1"/>
</dbReference>
<evidence type="ECO:0000256" key="7">
    <source>
        <dbReference type="ARBA" id="ARBA00022962"/>
    </source>
</evidence>
<keyword evidence="12" id="KW-1185">Reference proteome</keyword>
<evidence type="ECO:0000256" key="8">
    <source>
        <dbReference type="ARBA" id="ARBA00022975"/>
    </source>
</evidence>
<evidence type="ECO:0000313" key="11">
    <source>
        <dbReference type="EMBL" id="CAF3022378.1"/>
    </source>
</evidence>
<evidence type="ECO:0000256" key="2">
    <source>
        <dbReference type="ARBA" id="ARBA00007533"/>
    </source>
</evidence>
<dbReference type="GO" id="GO:0097268">
    <property type="term" value="C:cytoophidium"/>
    <property type="evidence" value="ECO:0007669"/>
    <property type="project" value="TreeGrafter"/>
</dbReference>
<keyword evidence="4 11" id="KW-0436">Ligase</keyword>
<dbReference type="EMBL" id="HG994587">
    <property type="protein sequence ID" value="CAF3022378.1"/>
    <property type="molecule type" value="Genomic_DNA"/>
</dbReference>
<dbReference type="InterPro" id="IPR033828">
    <property type="entry name" value="GATase1_CTP_Synthase"/>
</dbReference>
<evidence type="ECO:0000256" key="5">
    <source>
        <dbReference type="ARBA" id="ARBA00022741"/>
    </source>
</evidence>
<evidence type="ECO:0000256" key="3">
    <source>
        <dbReference type="ARBA" id="ARBA00012291"/>
    </source>
</evidence>
<keyword evidence="7" id="KW-0315">Glutamine amidotransferase</keyword>
<comment type="catalytic activity">
    <reaction evidence="9">
        <text>UTP + L-glutamine + ATP + H2O = CTP + L-glutamate + ADP + phosphate + 2 H(+)</text>
        <dbReference type="Rhea" id="RHEA:26426"/>
        <dbReference type="ChEBI" id="CHEBI:15377"/>
        <dbReference type="ChEBI" id="CHEBI:15378"/>
        <dbReference type="ChEBI" id="CHEBI:29985"/>
        <dbReference type="ChEBI" id="CHEBI:30616"/>
        <dbReference type="ChEBI" id="CHEBI:37563"/>
        <dbReference type="ChEBI" id="CHEBI:43474"/>
        <dbReference type="ChEBI" id="CHEBI:46398"/>
        <dbReference type="ChEBI" id="CHEBI:58359"/>
        <dbReference type="ChEBI" id="CHEBI:456216"/>
        <dbReference type="EC" id="6.3.4.2"/>
    </reaction>
</comment>
<name>A0A7R8D4J1_LEPSM</name>
<evidence type="ECO:0000256" key="6">
    <source>
        <dbReference type="ARBA" id="ARBA00022840"/>
    </source>
</evidence>
<comment type="similarity">
    <text evidence="2">Belongs to the CTP synthase family.</text>
</comment>
<dbReference type="Pfam" id="PF00117">
    <property type="entry name" value="GATase"/>
    <property type="match status" value="1"/>
</dbReference>
<keyword evidence="6" id="KW-0067">ATP-binding</keyword>
<dbReference type="GO" id="GO:0005524">
    <property type="term" value="F:ATP binding"/>
    <property type="evidence" value="ECO:0007669"/>
    <property type="project" value="UniProtKB-KW"/>
</dbReference>
<keyword evidence="8" id="KW-0665">Pyrimidine biosynthesis</keyword>
<dbReference type="GO" id="GO:0019856">
    <property type="term" value="P:pyrimidine nucleobase biosynthetic process"/>
    <property type="evidence" value="ECO:0007669"/>
    <property type="project" value="TreeGrafter"/>
</dbReference>
<reference evidence="11" key="1">
    <citation type="submission" date="2021-02" db="EMBL/GenBank/DDBJ databases">
        <authorList>
            <person name="Bekaert M."/>
        </authorList>
    </citation>
    <scope>NUCLEOTIDE SEQUENCE</scope>
    <source>
        <strain evidence="11">IoA-00</strain>
    </source>
</reference>
<dbReference type="GO" id="GO:0005737">
    <property type="term" value="C:cytoplasm"/>
    <property type="evidence" value="ECO:0007669"/>
    <property type="project" value="TreeGrafter"/>
</dbReference>
<comment type="pathway">
    <text evidence="1">Pyrimidine metabolism; CTP biosynthesis via de novo pathway; CTP from UDP: step 2/2.</text>
</comment>
<dbReference type="UniPathway" id="UPA00159">
    <property type="reaction ID" value="UER00277"/>
</dbReference>
<dbReference type="EC" id="6.3.4.2" evidence="3"/>
<evidence type="ECO:0000256" key="9">
    <source>
        <dbReference type="ARBA" id="ARBA00047781"/>
    </source>
</evidence>
<dbReference type="Gene3D" id="3.40.50.880">
    <property type="match status" value="1"/>
</dbReference>
<organism evidence="11 12">
    <name type="scientific">Lepeophtheirus salmonis</name>
    <name type="common">Salmon louse</name>
    <name type="synonym">Caligus salmonis</name>
    <dbReference type="NCBI Taxonomy" id="72036"/>
    <lineage>
        <taxon>Eukaryota</taxon>
        <taxon>Metazoa</taxon>
        <taxon>Ecdysozoa</taxon>
        <taxon>Arthropoda</taxon>
        <taxon>Crustacea</taxon>
        <taxon>Multicrustacea</taxon>
        <taxon>Hexanauplia</taxon>
        <taxon>Copepoda</taxon>
        <taxon>Siphonostomatoida</taxon>
        <taxon>Caligidae</taxon>
        <taxon>Lepeophtheirus</taxon>
    </lineage>
</organism>
<dbReference type="SUPFAM" id="SSF52317">
    <property type="entry name" value="Class I glutamine amidotransferase-like"/>
    <property type="match status" value="1"/>
</dbReference>
<dbReference type="GO" id="GO:0044210">
    <property type="term" value="P:'de novo' CTP biosynthetic process"/>
    <property type="evidence" value="ECO:0007669"/>
    <property type="project" value="UniProtKB-UniPathway"/>
</dbReference>
<evidence type="ECO:0000313" key="12">
    <source>
        <dbReference type="Proteomes" id="UP000675881"/>
    </source>
</evidence>
<gene>
    <name evidence="11" type="ORF">LSAA_13749</name>
</gene>
<evidence type="ECO:0000256" key="4">
    <source>
        <dbReference type="ARBA" id="ARBA00022598"/>
    </source>
</evidence>
<dbReference type="GO" id="GO:0042802">
    <property type="term" value="F:identical protein binding"/>
    <property type="evidence" value="ECO:0007669"/>
    <property type="project" value="TreeGrafter"/>
</dbReference>
<dbReference type="PANTHER" id="PTHR11550:SF0">
    <property type="entry name" value="CTP SYNTHASE-RELATED"/>
    <property type="match status" value="1"/>
</dbReference>
<dbReference type="OrthoDB" id="1739076at2759"/>
<dbReference type="AlphaFoldDB" id="A0A7R8D4J1"/>
<dbReference type="InterPro" id="IPR017926">
    <property type="entry name" value="GATASE"/>
</dbReference>
<accession>A0A7R8D4J1</accession>
<dbReference type="Proteomes" id="UP000675881">
    <property type="component" value="Chromosome 8"/>
</dbReference>
<evidence type="ECO:0000259" key="10">
    <source>
        <dbReference type="Pfam" id="PF00117"/>
    </source>
</evidence>
<evidence type="ECO:0000256" key="1">
    <source>
        <dbReference type="ARBA" id="ARBA00005171"/>
    </source>
</evidence>
<protein>
    <recommendedName>
        <fullName evidence="3">CTP synthase (glutamine hydrolyzing)</fullName>
        <ecNumber evidence="3">6.3.4.2</ecNumber>
    </recommendedName>
</protein>
<dbReference type="CDD" id="cd01746">
    <property type="entry name" value="GATase1_CTP_Synthase"/>
    <property type="match status" value="1"/>
</dbReference>
<keyword evidence="5" id="KW-0547">Nucleotide-binding</keyword>
<dbReference type="InterPro" id="IPR004468">
    <property type="entry name" value="CTP_synthase"/>
</dbReference>
<proteinExistence type="inferred from homology"/>
<dbReference type="InterPro" id="IPR029062">
    <property type="entry name" value="Class_I_gatase-like"/>
</dbReference>
<feature type="domain" description="Glutamine amidotransferase" evidence="10">
    <location>
        <begin position="17"/>
        <end position="159"/>
    </location>
</feature>
<sequence length="185" mass="21585">MHGWFFASVKESLFRAGLQIAAIEFARNVLNLKNANSTETDSNTPHPIVIDMPEHTEGDLGGTMRLGLRRTIFKRENSLMKKLYGDVDFIEERHRHRYEINPEYVQQFEEKGMVFVGQDTEATRMEIMELKDHPFYVAVQYHPEYLSRPLKPSPPFFGLILASIGKLQDFLNGDFKISRNWEEYL</sequence>
<dbReference type="GO" id="GO:0003883">
    <property type="term" value="F:CTP synthase activity"/>
    <property type="evidence" value="ECO:0007669"/>
    <property type="project" value="UniProtKB-EC"/>
</dbReference>